<organism evidence="3 4">
    <name type="scientific">Daphnia galeata</name>
    <dbReference type="NCBI Taxonomy" id="27404"/>
    <lineage>
        <taxon>Eukaryota</taxon>
        <taxon>Metazoa</taxon>
        <taxon>Ecdysozoa</taxon>
        <taxon>Arthropoda</taxon>
        <taxon>Crustacea</taxon>
        <taxon>Branchiopoda</taxon>
        <taxon>Diplostraca</taxon>
        <taxon>Cladocera</taxon>
        <taxon>Anomopoda</taxon>
        <taxon>Daphniidae</taxon>
        <taxon>Daphnia</taxon>
    </lineage>
</organism>
<dbReference type="OrthoDB" id="6376827at2759"/>
<dbReference type="EMBL" id="CAKKLH010000002">
    <property type="protein sequence ID" value="CAH0098433.1"/>
    <property type="molecule type" value="Genomic_DNA"/>
</dbReference>
<reference evidence="3" key="1">
    <citation type="submission" date="2021-11" db="EMBL/GenBank/DDBJ databases">
        <authorList>
            <person name="Schell T."/>
        </authorList>
    </citation>
    <scope>NUCLEOTIDE SEQUENCE</scope>
    <source>
        <strain evidence="3">M5</strain>
    </source>
</reference>
<feature type="compositionally biased region" description="Basic and acidic residues" evidence="1">
    <location>
        <begin position="208"/>
        <end position="248"/>
    </location>
</feature>
<feature type="signal peptide" evidence="2">
    <location>
        <begin position="1"/>
        <end position="18"/>
    </location>
</feature>
<evidence type="ECO:0000313" key="3">
    <source>
        <dbReference type="EMBL" id="CAH0098433.1"/>
    </source>
</evidence>
<accession>A0A8J2RBU4</accession>
<feature type="region of interest" description="Disordered" evidence="1">
    <location>
        <begin position="415"/>
        <end position="457"/>
    </location>
</feature>
<feature type="chain" id="PRO_5035144348" evidence="2">
    <location>
        <begin position="19"/>
        <end position="510"/>
    </location>
</feature>
<feature type="compositionally biased region" description="Basic and acidic residues" evidence="1">
    <location>
        <begin position="78"/>
        <end position="112"/>
    </location>
</feature>
<dbReference type="Proteomes" id="UP000789390">
    <property type="component" value="Unassembled WGS sequence"/>
</dbReference>
<name>A0A8J2RBU4_9CRUS</name>
<evidence type="ECO:0000313" key="4">
    <source>
        <dbReference type="Proteomes" id="UP000789390"/>
    </source>
</evidence>
<keyword evidence="4" id="KW-1185">Reference proteome</keyword>
<feature type="compositionally biased region" description="Basic and acidic residues" evidence="1">
    <location>
        <begin position="142"/>
        <end position="158"/>
    </location>
</feature>
<proteinExistence type="predicted"/>
<evidence type="ECO:0000256" key="2">
    <source>
        <dbReference type="SAM" id="SignalP"/>
    </source>
</evidence>
<protein>
    <submittedName>
        <fullName evidence="3">Uncharacterized protein</fullName>
    </submittedName>
</protein>
<gene>
    <name evidence="3" type="ORF">DGAL_LOCUS511</name>
</gene>
<dbReference type="AlphaFoldDB" id="A0A8J2RBU4"/>
<keyword evidence="2" id="KW-0732">Signal</keyword>
<feature type="region of interest" description="Disordered" evidence="1">
    <location>
        <begin position="78"/>
        <end position="271"/>
    </location>
</feature>
<evidence type="ECO:0000256" key="1">
    <source>
        <dbReference type="SAM" id="MobiDB-lite"/>
    </source>
</evidence>
<sequence>MMFKIIISIALLACYSLAKSVDLPNDQVDLSTDDSEVPDLSEVIREVENIQETFLRKLSEEMKKIDGKLQKIRDRHDEEMKHYGQEPALTHEEPSLPGGEKEMPGKEFDSKMPTDSVPSEEDLRRGGKQVEPKLSETLPEENLPKETPEVHEPEKVIIEVRVPVLPEVTEPEKKEPIGEPQHPDLGGVKEFGEDFSSTTPKSLEQIIEEVKETLEKVEPEDNKLESEEQKGEQESAEKHDAIVEKEKNVSSSESDESSEEKPDLITAPSGSSIIISVPTELQGEGKVNVEIIPAEGQEFLNPQPDDLRLGEYSTETPVVTKKVPVEETTTQFTTETPVVELTTVTKGVPFEETTTQFTTETPREETTTEEQQESSTEGSLLLPSGNTIIVSLSTGPPQLEKNKEIVIDIEIPKGPSLDENLKTLPTDGRSPLPTTDRPNPMKTSRRPTDGKKRPSGKRCPIGYQFNIYTLECTIPTNYAAGYGTYYWSMSQPPSSLTQNNPFMNFFGLRK</sequence>
<feature type="region of interest" description="Disordered" evidence="1">
    <location>
        <begin position="356"/>
        <end position="381"/>
    </location>
</feature>
<feature type="compositionally biased region" description="Basic and acidic residues" evidence="1">
    <location>
        <begin position="121"/>
        <end position="134"/>
    </location>
</feature>
<comment type="caution">
    <text evidence="3">The sequence shown here is derived from an EMBL/GenBank/DDBJ whole genome shotgun (WGS) entry which is preliminary data.</text>
</comment>